<comment type="caution">
    <text evidence="1">The sequence shown here is derived from an EMBL/GenBank/DDBJ whole genome shotgun (WGS) entry which is preliminary data.</text>
</comment>
<dbReference type="SUPFAM" id="SSF51556">
    <property type="entry name" value="Metallo-dependent hydrolases"/>
    <property type="match status" value="1"/>
</dbReference>
<dbReference type="PANTHER" id="PTHR46124:SF2">
    <property type="entry name" value="D-AMINOACYL-TRNA DEACYLASE"/>
    <property type="match status" value="1"/>
</dbReference>
<dbReference type="InterPro" id="IPR001130">
    <property type="entry name" value="TatD-like"/>
</dbReference>
<organism evidence="1 2">
    <name type="scientific">Paraclostridium ghonii</name>
    <dbReference type="NCBI Taxonomy" id="29358"/>
    <lineage>
        <taxon>Bacteria</taxon>
        <taxon>Bacillati</taxon>
        <taxon>Bacillota</taxon>
        <taxon>Clostridia</taxon>
        <taxon>Peptostreptococcales</taxon>
        <taxon>Peptostreptococcaceae</taxon>
        <taxon>Paraclostridium</taxon>
    </lineage>
</organism>
<dbReference type="InterPro" id="IPR032466">
    <property type="entry name" value="Metal_Hydrolase"/>
</dbReference>
<dbReference type="EMBL" id="JAUSWG010000002">
    <property type="protein sequence ID" value="MDQ0555493.1"/>
    <property type="molecule type" value="Genomic_DNA"/>
</dbReference>
<evidence type="ECO:0000313" key="2">
    <source>
        <dbReference type="Proteomes" id="UP001232584"/>
    </source>
</evidence>
<dbReference type="Pfam" id="PF01026">
    <property type="entry name" value="TatD_DNase"/>
    <property type="match status" value="1"/>
</dbReference>
<keyword evidence="2" id="KW-1185">Reference proteome</keyword>
<name>A0ABU0MX57_9FIRM</name>
<sequence>MTNLIDFHFHLDYYEDYRNKYNYINNKLIYTLCMTNMPELYEANTSIFKVTKYVKFALGFNPQLAGSEKFNKSIFNKYLATTKYIGEVGLDYSREHIRSKNKQKEIFEYVCSVVADKNKIMSIHSRNAEEDVLSILVKNKIKYAIFHWYIGSLSTLEKIIKEGYYLSVNSSMMKTKKGLEIIKSIPLDRILVESDGPFTKIGNKVAEPENLYLTYKKLSEILGLNSEELVYKNLNELLHRSI</sequence>
<dbReference type="PANTHER" id="PTHR46124">
    <property type="entry name" value="D-AMINOACYL-TRNA DEACYLASE"/>
    <property type="match status" value="1"/>
</dbReference>
<dbReference type="Gene3D" id="3.20.20.140">
    <property type="entry name" value="Metal-dependent hydrolases"/>
    <property type="match status" value="1"/>
</dbReference>
<dbReference type="GO" id="GO:0016787">
    <property type="term" value="F:hydrolase activity"/>
    <property type="evidence" value="ECO:0007669"/>
    <property type="project" value="UniProtKB-KW"/>
</dbReference>
<dbReference type="EC" id="3.1.21.-" evidence="1"/>
<dbReference type="Proteomes" id="UP001232584">
    <property type="component" value="Unassembled WGS sequence"/>
</dbReference>
<protein>
    <submittedName>
        <fullName evidence="1">TatD DNase family protein</fullName>
        <ecNumber evidence="1">3.1.21.-</ecNumber>
    </submittedName>
</protein>
<accession>A0ABU0MX57</accession>
<evidence type="ECO:0000313" key="1">
    <source>
        <dbReference type="EMBL" id="MDQ0555493.1"/>
    </source>
</evidence>
<gene>
    <name evidence="1" type="ORF">QOZ92_000606</name>
</gene>
<keyword evidence="1" id="KW-0378">Hydrolase</keyword>
<proteinExistence type="predicted"/>
<reference evidence="1 2" key="1">
    <citation type="submission" date="2023-07" db="EMBL/GenBank/DDBJ databases">
        <title>Genomic Encyclopedia of Type Strains, Phase IV (KMG-IV): sequencing the most valuable type-strain genomes for metagenomic binning, comparative biology and taxonomic classification.</title>
        <authorList>
            <person name="Goeker M."/>
        </authorList>
    </citation>
    <scope>NUCLEOTIDE SEQUENCE [LARGE SCALE GENOMIC DNA]</scope>
    <source>
        <strain evidence="1 2">DSM 15049</strain>
    </source>
</reference>
<dbReference type="RefSeq" id="WP_307502780.1">
    <property type="nucleotide sequence ID" value="NZ_BAAACE010000029.1"/>
</dbReference>
<dbReference type="PIRSF" id="PIRSF005902">
    <property type="entry name" value="DNase_TatD"/>
    <property type="match status" value="1"/>
</dbReference>